<dbReference type="InterPro" id="IPR011604">
    <property type="entry name" value="PDDEXK-like_dom_sf"/>
</dbReference>
<dbReference type="Proteomes" id="UP000006852">
    <property type="component" value="Chromosome"/>
</dbReference>
<name>F2NUL1_TRES6</name>
<sequence>MNFSEDKISEVISANIKNVDSLFVFPTDVVQTSWINWAIKNPDESGVRAFNLDQFTAWDKFKSDYLKASDENLICIPPVVRKVFVQKILSENNEMHFFKRIVSSASEFKDNVFSFTDWIAKILPSLKLWNEHFEKYCAAGKIPDDEDDDYKKLFELYKEFLKQNNFYEPSYLDSNFKKNEKQIFIFYPEILEDFAEFQNILCAEENVTLVCIPKNAQSGRCVFYNDARKEIRMLVLRLRQLHLEKIDLRTVAVNVPCLENIRPYLERELSIYSVPFTVRAGVPYTKNCGGDIFQKIKDCASSGFSYDSVRSFLLDGYIPWKNFDLNERLVRAGNEKRCVCSYEEGESIKDIWLSSLDDESAEKEFYLKIKDTVLQFENASSFQKLKFAWDSFKSKFIDEKKFSEERYTTTDKILGRIITDLNNLMSIERDYLSKINYKLNSAFDFFINEINQKTYTPNEKKYGVNIFPYRLSVCADFEYQFVINATQRDVSVPFRKLGFINDVEKRALLELNEKDVSVDFIKLYCAQQRNLKNKQMFFSASKKTFSGSAIMHTAFESCEQSDEKVLEQFDFINNEKNDFKDGIVSERAFSEMQQKSFYNWKNIFASGDSSCMSDSLKNKINAELKDKGKNSNPEKVKISQTELKSFFPCPRKFIFTKVLSLKEDSLDVDLIKNYEAGVLIHKIIELVCKNFQDKNGIYKGKIPIFNEETSGHIEQLIFSAFDEAKLHAGFSRSPLALKIIESQKGLICKNVFLFFKQFCALPDYSSKKGNKSFGGYFIEGVELEKEVPCSSNQFDFFGKIDCVLLNPDEPDELFIIDYKTGSAPSIKDCIFNADSIPVLGDFQMASYVKLLESKETKVCSAMFYKIKKDSADNFDVVQIISKTPNARSHNIDREGFEKTLSEFEIFAEYFYEKSSGFDFEPKNFQADKEHGINVYKDCMKCGLNSICRTSFNIAKKEIL</sequence>
<dbReference type="HOGENOM" id="CLU_012127_0_0_12"/>
<evidence type="ECO:0000313" key="3">
    <source>
        <dbReference type="Proteomes" id="UP000006852"/>
    </source>
</evidence>
<dbReference type="GeneID" id="302997833"/>
<reference evidence="2 3" key="1">
    <citation type="journal article" date="2011" name="Stand. Genomic Sci.">
        <title>Complete genome sequence of Treponema succinifaciens type strain (6091).</title>
        <authorList>
            <person name="Han C."/>
            <person name="Gronow S."/>
            <person name="Teshima H."/>
            <person name="Lapidus A."/>
            <person name="Nolan M."/>
            <person name="Lucas S."/>
            <person name="Hammon N."/>
            <person name="Deshpande S."/>
            <person name="Cheng J.F."/>
            <person name="Zeytun A."/>
            <person name="Tapia R."/>
            <person name="Goodwin L."/>
            <person name="Pitluck S."/>
            <person name="Liolios K."/>
            <person name="Pagani I."/>
            <person name="Ivanova N."/>
            <person name="Mavromatis K."/>
            <person name="Mikhailova N."/>
            <person name="Huntemann M."/>
            <person name="Pati A."/>
            <person name="Chen A."/>
            <person name="Palaniappan K."/>
            <person name="Land M."/>
            <person name="Hauser L."/>
            <person name="Brambilla E.M."/>
            <person name="Rohde M."/>
            <person name="Goker M."/>
            <person name="Woyke T."/>
            <person name="Bristow J."/>
            <person name="Eisen J.A."/>
            <person name="Markowitz V."/>
            <person name="Hugenholtz P."/>
            <person name="Kyrpides N.C."/>
            <person name="Klenk H.P."/>
            <person name="Detter J.C."/>
        </authorList>
    </citation>
    <scope>NUCLEOTIDE SEQUENCE [LARGE SCALE GENOMIC DNA]</scope>
    <source>
        <strain evidence="3">ATCC 33096 / DSM 2489 / 6091</strain>
    </source>
</reference>
<protein>
    <recommendedName>
        <fullName evidence="1">PD-(D/E)XK endonuclease-like domain-containing protein</fullName>
    </recommendedName>
</protein>
<dbReference type="InterPro" id="IPR038726">
    <property type="entry name" value="PDDEXK_AddAB-type"/>
</dbReference>
<keyword evidence="3" id="KW-1185">Reference proteome</keyword>
<evidence type="ECO:0000259" key="1">
    <source>
        <dbReference type="Pfam" id="PF12705"/>
    </source>
</evidence>
<dbReference type="Gene3D" id="3.90.320.10">
    <property type="match status" value="1"/>
</dbReference>
<dbReference type="EMBL" id="CP002631">
    <property type="protein sequence ID" value="AEB13574.1"/>
    <property type="molecule type" value="Genomic_DNA"/>
</dbReference>
<accession>F2NUL1</accession>
<dbReference type="Pfam" id="PF12705">
    <property type="entry name" value="PDDEXK_1"/>
    <property type="match status" value="1"/>
</dbReference>
<reference evidence="3" key="2">
    <citation type="submission" date="2011-04" db="EMBL/GenBank/DDBJ databases">
        <title>The complete genome of chromosome of Treponema succinifaciens DSM 2489.</title>
        <authorList>
            <person name="Lucas S."/>
            <person name="Copeland A."/>
            <person name="Lapidus A."/>
            <person name="Bruce D."/>
            <person name="Goodwin L."/>
            <person name="Pitluck S."/>
            <person name="Peters L."/>
            <person name="Kyrpides N."/>
            <person name="Mavromatis K."/>
            <person name="Ivanova N."/>
            <person name="Ovchinnikova G."/>
            <person name="Teshima H."/>
            <person name="Detter J.C."/>
            <person name="Tapia R."/>
            <person name="Han C."/>
            <person name="Land M."/>
            <person name="Hauser L."/>
            <person name="Markowitz V."/>
            <person name="Cheng J.-F."/>
            <person name="Hugenholtz P."/>
            <person name="Woyke T."/>
            <person name="Wu D."/>
            <person name="Gronow S."/>
            <person name="Wellnitz S."/>
            <person name="Brambilla E."/>
            <person name="Klenk H.-P."/>
            <person name="Eisen J.A."/>
        </authorList>
    </citation>
    <scope>NUCLEOTIDE SEQUENCE [LARGE SCALE GENOMIC DNA]</scope>
    <source>
        <strain evidence="3">ATCC 33096 / DSM 2489 / 6091</strain>
    </source>
</reference>
<dbReference type="AlphaFoldDB" id="F2NUL1"/>
<proteinExistence type="predicted"/>
<evidence type="ECO:0000313" key="2">
    <source>
        <dbReference type="EMBL" id="AEB13574.1"/>
    </source>
</evidence>
<dbReference type="OrthoDB" id="366715at2"/>
<gene>
    <name evidence="2" type="ordered locus">Tresu_0633</name>
</gene>
<dbReference type="KEGG" id="tsu:Tresu_0633"/>
<feature type="domain" description="PD-(D/E)XK endonuclease-like" evidence="1">
    <location>
        <begin position="638"/>
        <end position="948"/>
    </location>
</feature>
<organism evidence="2 3">
    <name type="scientific">Treponema succinifaciens (strain ATCC 33096 / DSM 2489 / 6091)</name>
    <dbReference type="NCBI Taxonomy" id="869209"/>
    <lineage>
        <taxon>Bacteria</taxon>
        <taxon>Pseudomonadati</taxon>
        <taxon>Spirochaetota</taxon>
        <taxon>Spirochaetia</taxon>
        <taxon>Spirochaetales</taxon>
        <taxon>Treponemataceae</taxon>
        <taxon>Treponema</taxon>
    </lineage>
</organism>
<dbReference type="RefSeq" id="WP_013700881.1">
    <property type="nucleotide sequence ID" value="NC_015385.1"/>
</dbReference>
<dbReference type="STRING" id="869209.Tresu_0633"/>
<dbReference type="eggNOG" id="COG2887">
    <property type="taxonomic scope" value="Bacteria"/>
</dbReference>